<dbReference type="HAMAP" id="MF_00817">
    <property type="entry name" value="QueF_type2"/>
    <property type="match status" value="1"/>
</dbReference>
<name>D4GLK6_PANAM</name>
<dbReference type="InterPro" id="IPR029500">
    <property type="entry name" value="QueF"/>
</dbReference>
<comment type="similarity">
    <text evidence="5">Belongs to the GTP cyclohydrolase I family. QueF type 2 subfamily.</text>
</comment>
<dbReference type="SUPFAM" id="SSF55620">
    <property type="entry name" value="Tetrahydrobiopterin biosynthesis enzymes-like"/>
    <property type="match status" value="1"/>
</dbReference>
<dbReference type="GO" id="GO:0005737">
    <property type="term" value="C:cytoplasm"/>
    <property type="evidence" value="ECO:0007669"/>
    <property type="project" value="UniProtKB-SubCell"/>
</dbReference>
<feature type="active site" description="Thioimide intermediate" evidence="5">
    <location>
        <position position="223"/>
    </location>
</feature>
<comment type="pathway">
    <text evidence="5">tRNA modification; tRNA-queuosine biosynthesis.</text>
</comment>
<evidence type="ECO:0000259" key="6">
    <source>
        <dbReference type="Pfam" id="PF14819"/>
    </source>
</evidence>
<dbReference type="InterPro" id="IPR050084">
    <property type="entry name" value="NADPH_dep_7-cyano-7-deazaG_red"/>
</dbReference>
<dbReference type="PANTHER" id="PTHR34354:SF1">
    <property type="entry name" value="NADPH-DEPENDENT 7-CYANO-7-DEAZAGUANINE REDUCTASE"/>
    <property type="match status" value="1"/>
</dbReference>
<dbReference type="STRING" id="706191.PANA_3092"/>
<keyword evidence="8" id="KW-1185">Reference proteome</keyword>
<dbReference type="Pfam" id="PF14489">
    <property type="entry name" value="QueF"/>
    <property type="match status" value="1"/>
</dbReference>
<evidence type="ECO:0000313" key="8">
    <source>
        <dbReference type="Proteomes" id="UP000001702"/>
    </source>
</evidence>
<protein>
    <recommendedName>
        <fullName evidence="5">NADPH-dependent 7-cyano-7-deazaguanine reductase</fullName>
        <ecNumber evidence="5">1.7.1.13</ecNumber>
    </recommendedName>
    <alternativeName>
        <fullName evidence="5">7-cyano-7-carbaguanine reductase</fullName>
    </alternativeName>
    <alternativeName>
        <fullName evidence="5">NADPH-dependent nitrile oxidoreductase</fullName>
    </alternativeName>
    <alternativeName>
        <fullName evidence="5">PreQ(0) reductase</fullName>
    </alternativeName>
</protein>
<dbReference type="NCBIfam" id="TIGR03138">
    <property type="entry name" value="QueF"/>
    <property type="match status" value="1"/>
</dbReference>
<feature type="binding site" evidence="5">
    <location>
        <begin position="124"/>
        <end position="125"/>
    </location>
    <ligand>
        <name>NADPH</name>
        <dbReference type="ChEBI" id="CHEBI:57783"/>
    </ligand>
</feature>
<proteinExistence type="inferred from homology"/>
<keyword evidence="2 5" id="KW-0671">Queuosine biosynthesis</keyword>
<dbReference type="Pfam" id="PF14819">
    <property type="entry name" value="QueF_N"/>
    <property type="match status" value="1"/>
</dbReference>
<dbReference type="PANTHER" id="PTHR34354">
    <property type="entry name" value="NADPH-DEPENDENT 7-CYANO-7-DEAZAGUANINE REDUCTASE"/>
    <property type="match status" value="1"/>
</dbReference>
<evidence type="ECO:0000256" key="4">
    <source>
        <dbReference type="ARBA" id="ARBA00023002"/>
    </source>
</evidence>
<evidence type="ECO:0000256" key="1">
    <source>
        <dbReference type="ARBA" id="ARBA00022490"/>
    </source>
</evidence>
<evidence type="ECO:0000256" key="2">
    <source>
        <dbReference type="ARBA" id="ARBA00022785"/>
    </source>
</evidence>
<comment type="subcellular location">
    <subcellularLocation>
        <location evidence="5">Cytoplasm</location>
    </subcellularLocation>
</comment>
<feature type="domain" description="NADPH-dependent 7-cyano-7-deazaguanine reductase N-terminal" evidence="6">
    <location>
        <begin position="55"/>
        <end position="165"/>
    </location>
</feature>
<dbReference type="EC" id="1.7.1.13" evidence="5"/>
<dbReference type="EMBL" id="CP001875">
    <property type="protein sequence ID" value="ADD78259.1"/>
    <property type="molecule type" value="Genomic_DNA"/>
</dbReference>
<dbReference type="HOGENOM" id="CLU_054738_0_0_6"/>
<keyword evidence="1 5" id="KW-0963">Cytoplasm</keyword>
<sequence>MVKSVNASAVCCIIQILTSDRLHLLTLMTSVVTVMSSYQPDPALSNLTLGKPTAYHDRYDNSLLQAVPRSMNREPLGLYPDNLPFTGGDIWTLYELSWLNSKGVPQVAVGEVVLDAHSRNLIESKSFKLYLNSFNQTRFADWGEVRQTLEQDLRVCAEGEVRVALFRLNEIEGQPVGHFAGYCIDEQDIEIEDYAFNADYLINAAGEEQVEETLVSHLLKSNCLITNQPDWGSVMIRYKGPRLDREALLRYIISFRQHNEFHEQCVERIFNDLMRFCQPEQLTVYARYTRRGGLDINPWRSNVPFTPGHSRLVRQ</sequence>
<dbReference type="eggNOG" id="COG2904">
    <property type="taxonomic scope" value="Bacteria"/>
</dbReference>
<dbReference type="GO" id="GO:0008616">
    <property type="term" value="P:tRNA queuosine(34) biosynthetic process"/>
    <property type="evidence" value="ECO:0007669"/>
    <property type="project" value="UniProtKB-UniRule"/>
</dbReference>
<feature type="active site" description="Proton donor" evidence="5">
    <location>
        <position position="230"/>
    </location>
</feature>
<dbReference type="InterPro" id="IPR043133">
    <property type="entry name" value="GTP-CH-I_C/QueF"/>
</dbReference>
<dbReference type="PIRSF" id="PIRSF004750">
    <property type="entry name" value="Nitrile_oxidored_YqcD_prd"/>
    <property type="match status" value="1"/>
</dbReference>
<dbReference type="KEGG" id="pam:PANA_3092"/>
<dbReference type="Gene3D" id="3.30.1130.10">
    <property type="match status" value="2"/>
</dbReference>
<comment type="subunit">
    <text evidence="5">Homodimer.</text>
</comment>
<dbReference type="UniPathway" id="UPA00392"/>
<evidence type="ECO:0000256" key="5">
    <source>
        <dbReference type="HAMAP-Rule" id="MF_00817"/>
    </source>
</evidence>
<dbReference type="InterPro" id="IPR029139">
    <property type="entry name" value="QueF_N"/>
</dbReference>
<accession>D4GLK6</accession>
<evidence type="ECO:0000313" key="7">
    <source>
        <dbReference type="EMBL" id="ADD78259.1"/>
    </source>
</evidence>
<keyword evidence="4 5" id="KW-0560">Oxidoreductase</keyword>
<feature type="binding site" evidence="5">
    <location>
        <begin position="122"/>
        <end position="124"/>
    </location>
    <ligand>
        <name>substrate</name>
    </ligand>
</feature>
<dbReference type="eggNOG" id="COG0780">
    <property type="taxonomic scope" value="Bacteria"/>
</dbReference>
<dbReference type="AlphaFoldDB" id="D4GLK6"/>
<keyword evidence="3 5" id="KW-0521">NADP</keyword>
<dbReference type="InterPro" id="IPR016428">
    <property type="entry name" value="QueF_type2"/>
</dbReference>
<comment type="function">
    <text evidence="5">Catalyzes the NADPH-dependent reduction of 7-cyano-7-deazaguanine (preQ0) to 7-aminomethyl-7-deazaguanine (preQ1).</text>
</comment>
<dbReference type="GO" id="GO:0033739">
    <property type="term" value="F:preQ1 synthase activity"/>
    <property type="evidence" value="ECO:0007669"/>
    <property type="project" value="UniProtKB-UniRule"/>
</dbReference>
<evidence type="ECO:0000256" key="3">
    <source>
        <dbReference type="ARBA" id="ARBA00022857"/>
    </source>
</evidence>
<feature type="binding site" evidence="5">
    <location>
        <begin position="291"/>
        <end position="292"/>
    </location>
    <ligand>
        <name>NADPH</name>
        <dbReference type="ChEBI" id="CHEBI:57783"/>
    </ligand>
</feature>
<reference evidence="7 8" key="1">
    <citation type="journal article" date="2010" name="J. Bacteriol.">
        <title>Genome sequence of Pantoea ananatis LMG20103, the causative agent of Eucalyptus blight and dieback.</title>
        <authorList>
            <person name="De Maayer P."/>
            <person name="Chan W.Y."/>
            <person name="Venter S.N."/>
            <person name="Toth I.K."/>
            <person name="Birch P.R."/>
            <person name="Joubert F."/>
            <person name="Coutinho T.A."/>
        </authorList>
    </citation>
    <scope>NUCLEOTIDE SEQUENCE [LARGE SCALE GENOMIC DNA]</scope>
    <source>
        <strain evidence="7 8">LMG 20103</strain>
    </source>
</reference>
<feature type="binding site" evidence="5">
    <location>
        <begin position="262"/>
        <end position="263"/>
    </location>
    <ligand>
        <name>substrate</name>
    </ligand>
</feature>
<comment type="catalytic activity">
    <reaction evidence="5">
        <text>7-aminomethyl-7-carbaguanine + 2 NADP(+) = 7-cyano-7-carbaguanine + 2 NADPH + 3 H(+)</text>
        <dbReference type="Rhea" id="RHEA:13409"/>
        <dbReference type="ChEBI" id="CHEBI:15378"/>
        <dbReference type="ChEBI" id="CHEBI:45075"/>
        <dbReference type="ChEBI" id="CHEBI:57783"/>
        <dbReference type="ChEBI" id="CHEBI:58349"/>
        <dbReference type="ChEBI" id="CHEBI:58703"/>
        <dbReference type="EC" id="1.7.1.13"/>
    </reaction>
</comment>
<organism evidence="7 8">
    <name type="scientific">Pantoea ananatis (strain LMG 20103)</name>
    <dbReference type="NCBI Taxonomy" id="706191"/>
    <lineage>
        <taxon>Bacteria</taxon>
        <taxon>Pseudomonadati</taxon>
        <taxon>Pseudomonadota</taxon>
        <taxon>Gammaproteobacteria</taxon>
        <taxon>Enterobacterales</taxon>
        <taxon>Erwiniaceae</taxon>
        <taxon>Pantoea</taxon>
    </lineage>
</organism>
<dbReference type="Proteomes" id="UP000001702">
    <property type="component" value="Chromosome"/>
</dbReference>
<gene>
    <name evidence="5 7" type="primary">queF</name>
    <name evidence="7" type="ordered locus">PANA_3092</name>
</gene>